<gene>
    <name evidence="1" type="ORF">FHE72_08525</name>
</gene>
<dbReference type="EMBL" id="CP047394">
    <property type="protein sequence ID" value="QHE61057.1"/>
    <property type="molecule type" value="Genomic_DNA"/>
</dbReference>
<dbReference type="Proteomes" id="UP000465062">
    <property type="component" value="Chromosome"/>
</dbReference>
<evidence type="ECO:0000313" key="1">
    <source>
        <dbReference type="EMBL" id="QHE61057.1"/>
    </source>
</evidence>
<proteinExistence type="predicted"/>
<name>A0A6I6UHQ6_9BACI</name>
<protein>
    <recommendedName>
        <fullName evidence="3">YueH-like protein</fullName>
    </recommendedName>
</protein>
<evidence type="ECO:0008006" key="3">
    <source>
        <dbReference type="Google" id="ProtNLM"/>
    </source>
</evidence>
<reference evidence="1 2" key="1">
    <citation type="submission" date="2019-06" db="EMBL/GenBank/DDBJ databases">
        <title>An operon consisting of a P-type ATPase gene and a transcriptional regular gene given the different cadmium resistance in Bacillus vietamensis 151-6 and Bacillus marisflavi 151-25.</title>
        <authorList>
            <person name="Yu X."/>
        </authorList>
    </citation>
    <scope>NUCLEOTIDE SEQUENCE [LARGE SCALE GENOMIC DNA]</scope>
    <source>
        <strain evidence="1 2">151-6</strain>
    </source>
</reference>
<sequence length="77" mass="9299">MKIRKNFLEGLEQKVYIYENKKEEFFLIAVPSIEWSYSFFYGDEEIQSKLLHSLMERIPKETAETLSSRIVQWTTEM</sequence>
<evidence type="ECO:0000313" key="2">
    <source>
        <dbReference type="Proteomes" id="UP000465062"/>
    </source>
</evidence>
<dbReference type="GeneID" id="77237992"/>
<dbReference type="Pfam" id="PF14166">
    <property type="entry name" value="YueH"/>
    <property type="match status" value="1"/>
</dbReference>
<dbReference type="KEGG" id="bvq:FHE72_08525"/>
<dbReference type="AlphaFoldDB" id="A0A6I6UHQ6"/>
<accession>A0A6I6UHQ6</accession>
<organism evidence="1 2">
    <name type="scientific">Rossellomorea vietnamensis</name>
    <dbReference type="NCBI Taxonomy" id="218284"/>
    <lineage>
        <taxon>Bacteria</taxon>
        <taxon>Bacillati</taxon>
        <taxon>Bacillota</taxon>
        <taxon>Bacilli</taxon>
        <taxon>Bacillales</taxon>
        <taxon>Bacillaceae</taxon>
        <taxon>Rossellomorea</taxon>
    </lineage>
</organism>
<dbReference type="InterPro" id="IPR020260">
    <property type="entry name" value="Uncharacterised_YueH"/>
</dbReference>
<dbReference type="RefSeq" id="WP_034763588.1">
    <property type="nucleotide sequence ID" value="NZ_CCDN010000005.1"/>
</dbReference>